<dbReference type="KEGG" id="pacr:FXN63_15490"/>
<dbReference type="InterPro" id="IPR036890">
    <property type="entry name" value="HATPase_C_sf"/>
</dbReference>
<evidence type="ECO:0000256" key="5">
    <source>
        <dbReference type="ARBA" id="ARBA00022679"/>
    </source>
</evidence>
<protein>
    <recommendedName>
        <fullName evidence="3">histidine kinase</fullName>
        <ecNumber evidence="3">2.7.13.3</ecNumber>
    </recommendedName>
</protein>
<dbReference type="RefSeq" id="WP_148816132.1">
    <property type="nucleotide sequence ID" value="NZ_CP043046.1"/>
</dbReference>
<dbReference type="FunFam" id="3.30.565.10:FF:000006">
    <property type="entry name" value="Sensor histidine kinase WalK"/>
    <property type="match status" value="1"/>
</dbReference>
<dbReference type="Gene3D" id="3.30.450.20">
    <property type="entry name" value="PAS domain"/>
    <property type="match status" value="1"/>
</dbReference>
<keyword evidence="8" id="KW-0812">Transmembrane</keyword>
<gene>
    <name evidence="10" type="ORF">FXN63_15490</name>
</gene>
<dbReference type="EC" id="2.7.13.3" evidence="3"/>
<dbReference type="Proteomes" id="UP000325161">
    <property type="component" value="Chromosome"/>
</dbReference>
<feature type="domain" description="Histidine kinase" evidence="9">
    <location>
        <begin position="600"/>
        <end position="814"/>
    </location>
</feature>
<feature type="region of interest" description="Disordered" evidence="7">
    <location>
        <begin position="399"/>
        <end position="460"/>
    </location>
</feature>
<dbReference type="GO" id="GO:0005886">
    <property type="term" value="C:plasma membrane"/>
    <property type="evidence" value="ECO:0007669"/>
    <property type="project" value="UniProtKB-SubCell"/>
</dbReference>
<feature type="compositionally biased region" description="Low complexity" evidence="7">
    <location>
        <begin position="414"/>
        <end position="432"/>
    </location>
</feature>
<keyword evidence="5" id="KW-0808">Transferase</keyword>
<evidence type="ECO:0000256" key="7">
    <source>
        <dbReference type="SAM" id="MobiDB-lite"/>
    </source>
</evidence>
<dbReference type="InterPro" id="IPR036097">
    <property type="entry name" value="HisK_dim/P_sf"/>
</dbReference>
<keyword evidence="4" id="KW-0597">Phosphoprotein</keyword>
<accession>A0A5C0AY41</accession>
<dbReference type="SUPFAM" id="SSF55785">
    <property type="entry name" value="PYP-like sensor domain (PAS domain)"/>
    <property type="match status" value="1"/>
</dbReference>
<dbReference type="EMBL" id="CP043046">
    <property type="protein sequence ID" value="QEI07085.1"/>
    <property type="molecule type" value="Genomic_DNA"/>
</dbReference>
<organism evidence="10 11">
    <name type="scientific">Pigmentiphaga aceris</name>
    <dbReference type="NCBI Taxonomy" id="1940612"/>
    <lineage>
        <taxon>Bacteria</taxon>
        <taxon>Pseudomonadati</taxon>
        <taxon>Pseudomonadota</taxon>
        <taxon>Betaproteobacteria</taxon>
        <taxon>Burkholderiales</taxon>
        <taxon>Alcaligenaceae</taxon>
        <taxon>Pigmentiphaga</taxon>
    </lineage>
</organism>
<evidence type="ECO:0000259" key="9">
    <source>
        <dbReference type="PROSITE" id="PS50109"/>
    </source>
</evidence>
<sequence length="814" mass="87369">MLASYVQQPERIAFSVAVMLLATGLGLCNGLGRMDTVIRDGYTASAPTPLVADVVVVTIGADCVASIGRWPWPREVHADLLERISAQRPLAVGMDMVLSMPTPDLPTGRHLAVAMGTSPALVPAVFQSVLAGRELNGEASLDPAPAMAWHGPDVESAASMLRHSLLAVGGDNDRWWRQMAVGVVDTTVVPDPMLRGGLTRAALMSVSTGSTMMPGSEPRSLRSARHAQLHPYTTVRAQDVMDGKVAPDVFAGQVVLVGVGASGLQDARALMRTGPMHVGVGIETSAGIADAFLHANPYVRIDAWQNALFTASLALLLLVAMWSHPPARAFKICAAIIFAGVGASYAAWCIAGLWVAPGALLLVGAPVFAVLTRRLANSLLPRAEYSVAGPVMAARLHGEPMKPRQSSPVQPGLKQQNADQQNSKQQHSKQSNPTQLNAQLNGNGHAHHDTTTNGRLLDPDDAEVDYSRERQSVRDFLMAAIESLPDIILVCHASGRVVIGNLAAATYFGASSANLHDRKLDTLLAGLTPVGGGAWGGSGSRFDFAMYQHGVECRDDKGAEFLLKCAPCMTLADGEGWIVSLVDVAALHEAERRRDDAMRFLSHDMRSPLTAILALLTLNREDATELPPAEMLSRIRRLASRSLALAESFVQLARAEPPEHEREPVDLADIVMDAADDCWSQAQSKRITIDVDVPPNAAQSLGDRELVRRAVINLVNNAVKFSPRESRVVCAVYQVEGDWCVAVRDEGRGIAFEDRELLFKKFARLGEREPDAEPGVGLGLAFTKTVVDRHGGRIEVDSVLGVGSEFRIYLKAMV</sequence>
<dbReference type="SMART" id="SM01080">
    <property type="entry name" value="CHASE2"/>
    <property type="match status" value="1"/>
</dbReference>
<feature type="transmembrane region" description="Helical" evidence="8">
    <location>
        <begin position="303"/>
        <end position="322"/>
    </location>
</feature>
<dbReference type="SUPFAM" id="SSF47384">
    <property type="entry name" value="Homodimeric domain of signal transducing histidine kinase"/>
    <property type="match status" value="1"/>
</dbReference>
<comment type="catalytic activity">
    <reaction evidence="1">
        <text>ATP + protein L-histidine = ADP + protein N-phospho-L-histidine.</text>
        <dbReference type="EC" id="2.7.13.3"/>
    </reaction>
</comment>
<dbReference type="GO" id="GO:0000156">
    <property type="term" value="F:phosphorelay response regulator activity"/>
    <property type="evidence" value="ECO:0007669"/>
    <property type="project" value="TreeGrafter"/>
</dbReference>
<dbReference type="InterPro" id="IPR005467">
    <property type="entry name" value="His_kinase_dom"/>
</dbReference>
<keyword evidence="8" id="KW-0472">Membrane</keyword>
<proteinExistence type="predicted"/>
<evidence type="ECO:0000313" key="10">
    <source>
        <dbReference type="EMBL" id="QEI07085.1"/>
    </source>
</evidence>
<dbReference type="SMART" id="SM00387">
    <property type="entry name" value="HATPase_c"/>
    <property type="match status" value="1"/>
</dbReference>
<dbReference type="SMART" id="SM00388">
    <property type="entry name" value="HisKA"/>
    <property type="match status" value="1"/>
</dbReference>
<dbReference type="InterPro" id="IPR003594">
    <property type="entry name" value="HATPase_dom"/>
</dbReference>
<evidence type="ECO:0000256" key="2">
    <source>
        <dbReference type="ARBA" id="ARBA00004429"/>
    </source>
</evidence>
<dbReference type="PROSITE" id="PS50109">
    <property type="entry name" value="HIS_KIN"/>
    <property type="match status" value="1"/>
</dbReference>
<dbReference type="OrthoDB" id="9806704at2"/>
<evidence type="ECO:0000256" key="1">
    <source>
        <dbReference type="ARBA" id="ARBA00000085"/>
    </source>
</evidence>
<comment type="subcellular location">
    <subcellularLocation>
        <location evidence="2">Cell inner membrane</location>
        <topology evidence="2">Multi-pass membrane protein</topology>
    </subcellularLocation>
</comment>
<evidence type="ECO:0000256" key="6">
    <source>
        <dbReference type="ARBA" id="ARBA00022777"/>
    </source>
</evidence>
<dbReference type="Pfam" id="PF00512">
    <property type="entry name" value="HisKA"/>
    <property type="match status" value="1"/>
</dbReference>
<dbReference type="InterPro" id="IPR007890">
    <property type="entry name" value="CHASE2"/>
</dbReference>
<dbReference type="SUPFAM" id="SSF55874">
    <property type="entry name" value="ATPase domain of HSP90 chaperone/DNA topoisomerase II/histidine kinase"/>
    <property type="match status" value="1"/>
</dbReference>
<feature type="transmembrane region" description="Helical" evidence="8">
    <location>
        <begin position="12"/>
        <end position="32"/>
    </location>
</feature>
<evidence type="ECO:0000256" key="8">
    <source>
        <dbReference type="SAM" id="Phobius"/>
    </source>
</evidence>
<dbReference type="PANTHER" id="PTHR42878:SF12">
    <property type="entry name" value="SENSOR HISTIDINE KINASE YCBM"/>
    <property type="match status" value="1"/>
</dbReference>
<dbReference type="Gene3D" id="1.10.287.130">
    <property type="match status" value="1"/>
</dbReference>
<dbReference type="PIRSF" id="PIRSF037347">
    <property type="entry name" value="STHK_CHASE2_PAS_prd"/>
    <property type="match status" value="1"/>
</dbReference>
<dbReference type="Gene3D" id="3.30.565.10">
    <property type="entry name" value="Histidine kinase-like ATPase, C-terminal domain"/>
    <property type="match status" value="1"/>
</dbReference>
<dbReference type="PRINTS" id="PR00344">
    <property type="entry name" value="BCTRLSENSOR"/>
</dbReference>
<dbReference type="GO" id="GO:0030295">
    <property type="term" value="F:protein kinase activator activity"/>
    <property type="evidence" value="ECO:0007669"/>
    <property type="project" value="TreeGrafter"/>
</dbReference>
<keyword evidence="8" id="KW-1133">Transmembrane helix</keyword>
<dbReference type="Pfam" id="PF05226">
    <property type="entry name" value="CHASE2"/>
    <property type="match status" value="1"/>
</dbReference>
<name>A0A5C0AY41_9BURK</name>
<feature type="compositionally biased region" description="Polar residues" evidence="7">
    <location>
        <begin position="433"/>
        <end position="442"/>
    </location>
</feature>
<reference evidence="10 11" key="1">
    <citation type="submission" date="2019-08" db="EMBL/GenBank/DDBJ databases">
        <title>Amphibian skin-associated Pigmentiphaga: genome sequence and occurrence across geography and hosts.</title>
        <authorList>
            <person name="Bletz M.C."/>
            <person name="Bunk B."/>
            <person name="Sproeer C."/>
            <person name="Biwer P."/>
            <person name="Reiter S."/>
            <person name="Rabemananjara F.C.E."/>
            <person name="Schulz S."/>
            <person name="Overmann J."/>
            <person name="Vences M."/>
        </authorList>
    </citation>
    <scope>NUCLEOTIDE SEQUENCE [LARGE SCALE GENOMIC DNA]</scope>
    <source>
        <strain evidence="10 11">Mada1488</strain>
    </source>
</reference>
<dbReference type="InterPro" id="IPR050351">
    <property type="entry name" value="BphY/WalK/GraS-like"/>
</dbReference>
<feature type="transmembrane region" description="Helical" evidence="8">
    <location>
        <begin position="329"/>
        <end position="348"/>
    </location>
</feature>
<evidence type="ECO:0000313" key="11">
    <source>
        <dbReference type="Proteomes" id="UP000325161"/>
    </source>
</evidence>
<dbReference type="InterPro" id="IPR017181">
    <property type="entry name" value="Sig_transdc_His_kin_CHASE2"/>
</dbReference>
<dbReference type="InterPro" id="IPR035965">
    <property type="entry name" value="PAS-like_dom_sf"/>
</dbReference>
<feature type="transmembrane region" description="Helical" evidence="8">
    <location>
        <begin position="354"/>
        <end position="372"/>
    </location>
</feature>
<dbReference type="PANTHER" id="PTHR42878">
    <property type="entry name" value="TWO-COMPONENT HISTIDINE KINASE"/>
    <property type="match status" value="1"/>
</dbReference>
<keyword evidence="11" id="KW-1185">Reference proteome</keyword>
<evidence type="ECO:0000256" key="3">
    <source>
        <dbReference type="ARBA" id="ARBA00012438"/>
    </source>
</evidence>
<dbReference type="AlphaFoldDB" id="A0A5C0AY41"/>
<dbReference type="GO" id="GO:0000155">
    <property type="term" value="F:phosphorelay sensor kinase activity"/>
    <property type="evidence" value="ECO:0007669"/>
    <property type="project" value="InterPro"/>
</dbReference>
<dbReference type="Pfam" id="PF02518">
    <property type="entry name" value="HATPase_c"/>
    <property type="match status" value="1"/>
</dbReference>
<evidence type="ECO:0000256" key="4">
    <source>
        <dbReference type="ARBA" id="ARBA00022553"/>
    </source>
</evidence>
<dbReference type="CDD" id="cd00075">
    <property type="entry name" value="HATPase"/>
    <property type="match status" value="1"/>
</dbReference>
<dbReference type="InterPro" id="IPR003661">
    <property type="entry name" value="HisK_dim/P_dom"/>
</dbReference>
<keyword evidence="6" id="KW-0418">Kinase</keyword>
<dbReference type="InterPro" id="IPR004358">
    <property type="entry name" value="Sig_transdc_His_kin-like_C"/>
</dbReference>
<dbReference type="GO" id="GO:0007234">
    <property type="term" value="P:osmosensory signaling via phosphorelay pathway"/>
    <property type="evidence" value="ECO:0007669"/>
    <property type="project" value="TreeGrafter"/>
</dbReference>